<evidence type="ECO:0000256" key="19">
    <source>
        <dbReference type="ARBA" id="ARBA00081871"/>
    </source>
</evidence>
<evidence type="ECO:0000256" key="14">
    <source>
        <dbReference type="ARBA" id="ARBA00023239"/>
    </source>
</evidence>
<keyword evidence="17" id="KW-0326">Glycosidase</keyword>
<dbReference type="PROSITE" id="PS51999">
    <property type="entry name" value="ZF_GRF"/>
    <property type="match status" value="2"/>
</dbReference>
<dbReference type="GO" id="GO:0006284">
    <property type="term" value="P:base-excision repair"/>
    <property type="evidence" value="ECO:0007669"/>
    <property type="project" value="InterPro"/>
</dbReference>
<dbReference type="SUPFAM" id="SSF46946">
    <property type="entry name" value="S13-like H2TH domain"/>
    <property type="match status" value="1"/>
</dbReference>
<dbReference type="OrthoDB" id="430051at2759"/>
<dbReference type="InterPro" id="IPR015886">
    <property type="entry name" value="H2TH_FPG"/>
</dbReference>
<evidence type="ECO:0000256" key="13">
    <source>
        <dbReference type="ARBA" id="ARBA00023204"/>
    </source>
</evidence>
<evidence type="ECO:0000256" key="6">
    <source>
        <dbReference type="ARBA" id="ARBA00022723"/>
    </source>
</evidence>
<dbReference type="Proteomes" id="UP000515158">
    <property type="component" value="Unplaced"/>
</dbReference>
<comment type="similarity">
    <text evidence="3">Belongs to the FPG family.</text>
</comment>
<feature type="domain" description="RanBP2-type" evidence="23">
    <location>
        <begin position="289"/>
        <end position="318"/>
    </location>
</feature>
<evidence type="ECO:0000256" key="15">
    <source>
        <dbReference type="ARBA" id="ARBA00023242"/>
    </source>
</evidence>
<proteinExistence type="inferred from homology"/>
<dbReference type="PANTHER" id="PTHR22993">
    <property type="entry name" value="FORMAMIDOPYRIMIDINE-DNA GLYCOSYLASE"/>
    <property type="match status" value="1"/>
</dbReference>
<reference evidence="27" key="1">
    <citation type="submission" date="2025-08" db="UniProtKB">
        <authorList>
            <consortium name="RefSeq"/>
        </authorList>
    </citation>
    <scope>IDENTIFICATION</scope>
    <source>
        <tissue evidence="27">Total insect</tissue>
    </source>
</reference>
<dbReference type="FunFam" id="1.10.8.50:FF:000008">
    <property type="entry name" value="Nei-like DNA glycosylase 3"/>
    <property type="match status" value="1"/>
</dbReference>
<evidence type="ECO:0000259" key="23">
    <source>
        <dbReference type="PROSITE" id="PS50199"/>
    </source>
</evidence>
<keyword evidence="12" id="KW-0238">DNA-binding</keyword>
<evidence type="ECO:0000256" key="21">
    <source>
        <dbReference type="ARBA" id="ARBA00083341"/>
    </source>
</evidence>
<protein>
    <recommendedName>
        <fullName evidence="18">Endonuclease 8-like 3</fullName>
        <ecNumber evidence="4">4.2.99.18</ecNumber>
    </recommendedName>
    <alternativeName>
        <fullName evidence="19">DNA glycosylase/AP lyase Neil3</fullName>
    </alternativeName>
    <alternativeName>
        <fullName evidence="21">Endonuclease VIII-like 3</fullName>
    </alternativeName>
    <alternativeName>
        <fullName evidence="20">Nei-like protein 3</fullName>
    </alternativeName>
</protein>
<dbReference type="GeneID" id="117646544"/>
<evidence type="ECO:0000256" key="8">
    <source>
        <dbReference type="ARBA" id="ARBA00022763"/>
    </source>
</evidence>
<dbReference type="InterPro" id="IPR001876">
    <property type="entry name" value="Znf_RanBP2"/>
</dbReference>
<dbReference type="AlphaFoldDB" id="A0A6P8Z0J3"/>
<keyword evidence="6" id="KW-0479">Metal-binding</keyword>
<accession>A0A6P8Z0J3</accession>
<gene>
    <name evidence="27" type="primary">LOC117646544</name>
</gene>
<evidence type="ECO:0000256" key="1">
    <source>
        <dbReference type="ARBA" id="ARBA00004123"/>
    </source>
</evidence>
<dbReference type="EC" id="4.2.99.18" evidence="4"/>
<evidence type="ECO:0000256" key="7">
    <source>
        <dbReference type="ARBA" id="ARBA00022737"/>
    </source>
</evidence>
<dbReference type="GO" id="GO:0019104">
    <property type="term" value="F:DNA N-glycosylase activity"/>
    <property type="evidence" value="ECO:0007669"/>
    <property type="project" value="InterPro"/>
</dbReference>
<dbReference type="PANTHER" id="PTHR22993:SF10">
    <property type="entry name" value="ENDONUCLEASE 8-LIKE 3"/>
    <property type="match status" value="1"/>
</dbReference>
<comment type="subcellular location">
    <subcellularLocation>
        <location evidence="2">Chromosome</location>
    </subcellularLocation>
    <subcellularLocation>
        <location evidence="1">Nucleus</location>
    </subcellularLocation>
</comment>
<organism evidence="27">
    <name type="scientific">Thrips palmi</name>
    <name type="common">Melon thrips</name>
    <dbReference type="NCBI Taxonomy" id="161013"/>
    <lineage>
        <taxon>Eukaryota</taxon>
        <taxon>Metazoa</taxon>
        <taxon>Ecdysozoa</taxon>
        <taxon>Arthropoda</taxon>
        <taxon>Hexapoda</taxon>
        <taxon>Insecta</taxon>
        <taxon>Pterygota</taxon>
        <taxon>Neoptera</taxon>
        <taxon>Paraneoptera</taxon>
        <taxon>Thysanoptera</taxon>
        <taxon>Terebrantia</taxon>
        <taxon>Thripoidea</taxon>
        <taxon>Thripidae</taxon>
        <taxon>Thrips</taxon>
    </lineage>
</organism>
<dbReference type="Gene3D" id="1.10.8.50">
    <property type="match status" value="1"/>
</dbReference>
<keyword evidence="15" id="KW-0539">Nucleus</keyword>
<evidence type="ECO:0000256" key="22">
    <source>
        <dbReference type="PROSITE-ProRule" id="PRU00322"/>
    </source>
</evidence>
<keyword evidence="7" id="KW-0677">Repeat</keyword>
<evidence type="ECO:0000259" key="25">
    <source>
        <dbReference type="PROSITE" id="PS51999"/>
    </source>
</evidence>
<feature type="domain" description="GRF-type" evidence="25">
    <location>
        <begin position="416"/>
        <end position="455"/>
    </location>
</feature>
<name>A0A6P8Z0J3_THRPL</name>
<evidence type="ECO:0000256" key="16">
    <source>
        <dbReference type="ARBA" id="ARBA00023268"/>
    </source>
</evidence>
<sequence>MVEGPGCKVKGEVMTKKIKGKTIVNVHPGKPEKVCKENSSRFQQFCGHKVSEVRTLGKELFIFFAQISLCIRIHFLMDGSVRYGNNRDKNLQASEPTLTIIFPDEKLTVYKSSVDIRCAEESKEHCDSLADLDINYPLFNFTRAQQRIEQQQSELICDVIMDQTVLPGVGNIIKNEGLFKSGINPTVCVSDLSPKLITCLLHRLRDFSHVFYLCRKNNKPLKNHLCIYEKSKCSQCDNQVTICKPGNLKRLTFFCRVCQVNSNHSTVVSLPKKNSLLGFLQLSGSSSIPTQDWACPHCTFINSSPSLSCNMCLSPKPEDRKRKMSEDPSAGGAATKIMKTETEFKKVHSDGEKNLPAQVASLEDSKLPTPLCQTHKRKTSVKTVRKAGENKGRLFYNCGIRECKFFQWADLHHPLCKHERRTVLRRVLKQNDNNGKEFYSCPLSKAEQCGFFEWA</sequence>
<keyword evidence="11" id="KW-0862">Zinc</keyword>
<evidence type="ECO:0000259" key="24">
    <source>
        <dbReference type="PROSITE" id="PS51068"/>
    </source>
</evidence>
<keyword evidence="16" id="KW-0511">Multifunctional enzyme</keyword>
<dbReference type="RefSeq" id="XP_034243465.1">
    <property type="nucleotide sequence ID" value="XM_034387574.1"/>
</dbReference>
<dbReference type="Gene3D" id="2.30.30.380">
    <property type="entry name" value="Zn-finger domain of Sec23/24"/>
    <property type="match status" value="1"/>
</dbReference>
<dbReference type="SUPFAM" id="SSF90209">
    <property type="entry name" value="Ran binding protein zinc finger-like"/>
    <property type="match status" value="1"/>
</dbReference>
<dbReference type="Pfam" id="PF06839">
    <property type="entry name" value="Zn_ribbon_GRF"/>
    <property type="match status" value="2"/>
</dbReference>
<evidence type="ECO:0000256" key="12">
    <source>
        <dbReference type="ARBA" id="ARBA00023125"/>
    </source>
</evidence>
<evidence type="ECO:0000256" key="4">
    <source>
        <dbReference type="ARBA" id="ARBA00012720"/>
    </source>
</evidence>
<evidence type="ECO:0000313" key="26">
    <source>
        <dbReference type="Proteomes" id="UP000515158"/>
    </source>
</evidence>
<dbReference type="Pfam" id="PF01149">
    <property type="entry name" value="Fapy_DNA_glyco"/>
    <property type="match status" value="1"/>
</dbReference>
<dbReference type="PROSITE" id="PS51068">
    <property type="entry name" value="FPG_CAT"/>
    <property type="match status" value="1"/>
</dbReference>
<keyword evidence="10" id="KW-0378">Hydrolase</keyword>
<dbReference type="InterPro" id="IPR010666">
    <property type="entry name" value="Znf_GRF"/>
</dbReference>
<keyword evidence="5" id="KW-0158">Chromosome</keyword>
<evidence type="ECO:0000256" key="5">
    <source>
        <dbReference type="ARBA" id="ARBA00022454"/>
    </source>
</evidence>
<evidence type="ECO:0000256" key="20">
    <source>
        <dbReference type="ARBA" id="ARBA00082922"/>
    </source>
</evidence>
<dbReference type="GO" id="GO:0140078">
    <property type="term" value="F:class I DNA-(apurinic or apyrimidinic site) endonuclease activity"/>
    <property type="evidence" value="ECO:0007669"/>
    <property type="project" value="UniProtKB-EC"/>
</dbReference>
<evidence type="ECO:0000256" key="3">
    <source>
        <dbReference type="ARBA" id="ARBA00009409"/>
    </source>
</evidence>
<dbReference type="Gene3D" id="3.20.190.10">
    <property type="entry name" value="MutM-like, N-terminal"/>
    <property type="match status" value="1"/>
</dbReference>
<dbReference type="SMART" id="SM01232">
    <property type="entry name" value="H2TH"/>
    <property type="match status" value="1"/>
</dbReference>
<dbReference type="SMART" id="SM00547">
    <property type="entry name" value="ZnF_RBZ"/>
    <property type="match status" value="1"/>
</dbReference>
<evidence type="ECO:0000256" key="11">
    <source>
        <dbReference type="ARBA" id="ARBA00022833"/>
    </source>
</evidence>
<dbReference type="Pfam" id="PF06831">
    <property type="entry name" value="H2TH"/>
    <property type="match status" value="1"/>
</dbReference>
<dbReference type="GO" id="GO:0005694">
    <property type="term" value="C:chromosome"/>
    <property type="evidence" value="ECO:0007669"/>
    <property type="project" value="UniProtKB-SubCell"/>
</dbReference>
<keyword evidence="13" id="KW-0234">DNA repair</keyword>
<keyword evidence="14" id="KW-0456">Lyase</keyword>
<dbReference type="GO" id="GO:0008270">
    <property type="term" value="F:zinc ion binding"/>
    <property type="evidence" value="ECO:0007669"/>
    <property type="project" value="UniProtKB-KW"/>
</dbReference>
<evidence type="ECO:0000256" key="9">
    <source>
        <dbReference type="ARBA" id="ARBA00022771"/>
    </source>
</evidence>
<dbReference type="PROSITE" id="PS01358">
    <property type="entry name" value="ZF_RANBP2_1"/>
    <property type="match status" value="1"/>
</dbReference>
<evidence type="ECO:0000313" key="27">
    <source>
        <dbReference type="RefSeq" id="XP_034243465.1"/>
    </source>
</evidence>
<feature type="domain" description="Formamidopyrimidine-DNA glycosylase catalytic" evidence="24">
    <location>
        <begin position="2"/>
        <end position="109"/>
    </location>
</feature>
<evidence type="ECO:0000256" key="10">
    <source>
        <dbReference type="ARBA" id="ARBA00022801"/>
    </source>
</evidence>
<dbReference type="SUPFAM" id="SSF81624">
    <property type="entry name" value="N-terminal domain of MutM-like DNA repair proteins"/>
    <property type="match status" value="1"/>
</dbReference>
<keyword evidence="8" id="KW-0227">DNA damage</keyword>
<evidence type="ECO:0000256" key="18">
    <source>
        <dbReference type="ARBA" id="ARBA00073168"/>
    </source>
</evidence>
<dbReference type="InParanoid" id="A0A6P8Z0J3"/>
<dbReference type="KEGG" id="tpal:117646544"/>
<dbReference type="InterPro" id="IPR036443">
    <property type="entry name" value="Znf_RanBP2_sf"/>
</dbReference>
<dbReference type="InterPro" id="IPR010979">
    <property type="entry name" value="Ribosomal_uS13-like_H2TH"/>
</dbReference>
<evidence type="ECO:0000256" key="2">
    <source>
        <dbReference type="ARBA" id="ARBA00004286"/>
    </source>
</evidence>
<keyword evidence="9 22" id="KW-0863">Zinc-finger</keyword>
<dbReference type="InterPro" id="IPR035937">
    <property type="entry name" value="FPG_N"/>
</dbReference>
<keyword evidence="26" id="KW-1185">Reference proteome</keyword>
<feature type="domain" description="GRF-type" evidence="25">
    <location>
        <begin position="372"/>
        <end position="412"/>
    </location>
</feature>
<dbReference type="GO" id="GO:0005654">
    <property type="term" value="C:nucleoplasm"/>
    <property type="evidence" value="ECO:0007669"/>
    <property type="project" value="UniProtKB-ARBA"/>
</dbReference>
<evidence type="ECO:0000256" key="17">
    <source>
        <dbReference type="ARBA" id="ARBA00023295"/>
    </source>
</evidence>
<dbReference type="InterPro" id="IPR012319">
    <property type="entry name" value="FPG_cat"/>
</dbReference>
<dbReference type="GO" id="GO:0003684">
    <property type="term" value="F:damaged DNA binding"/>
    <property type="evidence" value="ECO:0007669"/>
    <property type="project" value="InterPro"/>
</dbReference>
<dbReference type="PROSITE" id="PS50199">
    <property type="entry name" value="ZF_RANBP2_2"/>
    <property type="match status" value="1"/>
</dbReference>